<dbReference type="Pfam" id="PF01384">
    <property type="entry name" value="PHO4"/>
    <property type="match status" value="1"/>
</dbReference>
<accession>A0A378I660</accession>
<name>A0A378I660_9GAMM</name>
<feature type="transmembrane region" description="Helical" evidence="6">
    <location>
        <begin position="7"/>
        <end position="25"/>
    </location>
</feature>
<proteinExistence type="predicted"/>
<evidence type="ECO:0000256" key="5">
    <source>
        <dbReference type="ARBA" id="ARBA00023136"/>
    </source>
</evidence>
<dbReference type="OrthoDB" id="9779554at2"/>
<protein>
    <submittedName>
        <fullName evidence="7">Inorganic phosphate transporter, PiT family</fullName>
    </submittedName>
</protein>
<evidence type="ECO:0000256" key="4">
    <source>
        <dbReference type="ARBA" id="ARBA00022989"/>
    </source>
</evidence>
<evidence type="ECO:0000313" key="7">
    <source>
        <dbReference type="EMBL" id="STX30141.1"/>
    </source>
</evidence>
<feature type="transmembrane region" description="Helical" evidence="6">
    <location>
        <begin position="214"/>
        <end position="237"/>
    </location>
</feature>
<keyword evidence="2" id="KW-0813">Transport</keyword>
<feature type="transmembrane region" description="Helical" evidence="6">
    <location>
        <begin position="106"/>
        <end position="124"/>
    </location>
</feature>
<dbReference type="EMBL" id="UGNV01000001">
    <property type="protein sequence ID" value="STX30141.1"/>
    <property type="molecule type" value="Genomic_DNA"/>
</dbReference>
<dbReference type="GO" id="GO:0016020">
    <property type="term" value="C:membrane"/>
    <property type="evidence" value="ECO:0007669"/>
    <property type="project" value="UniProtKB-SubCell"/>
</dbReference>
<gene>
    <name evidence="7" type="primary">pitA_2</name>
    <name evidence="7" type="ORF">NCTC13315_02705</name>
</gene>
<reference evidence="7 8" key="1">
    <citation type="submission" date="2018-06" db="EMBL/GenBank/DDBJ databases">
        <authorList>
            <consortium name="Pathogen Informatics"/>
            <person name="Doyle S."/>
        </authorList>
    </citation>
    <scope>NUCLEOTIDE SEQUENCE [LARGE SCALE GENOMIC DNA]</scope>
    <source>
        <strain evidence="7 8">NCTC13315</strain>
    </source>
</reference>
<feature type="transmembrane region" description="Helical" evidence="6">
    <location>
        <begin position="45"/>
        <end position="65"/>
    </location>
</feature>
<dbReference type="Proteomes" id="UP000254968">
    <property type="component" value="Unassembled WGS sequence"/>
</dbReference>
<dbReference type="PANTHER" id="PTHR11101:SF80">
    <property type="entry name" value="PHOSPHATE TRANSPORTER"/>
    <property type="match status" value="1"/>
</dbReference>
<dbReference type="PANTHER" id="PTHR11101">
    <property type="entry name" value="PHOSPHATE TRANSPORTER"/>
    <property type="match status" value="1"/>
</dbReference>
<evidence type="ECO:0000256" key="1">
    <source>
        <dbReference type="ARBA" id="ARBA00004141"/>
    </source>
</evidence>
<dbReference type="RefSeq" id="WP_115303863.1">
    <property type="nucleotide sequence ID" value="NZ_CAAAHO010000005.1"/>
</dbReference>
<evidence type="ECO:0000256" key="2">
    <source>
        <dbReference type="ARBA" id="ARBA00022448"/>
    </source>
</evidence>
<keyword evidence="5 6" id="KW-0472">Membrane</keyword>
<keyword evidence="3 6" id="KW-0812">Transmembrane</keyword>
<sequence length="333" mass="35568">MASATFFILLVILIAFVFDFINGFHDAANSIATIVTTGVLTPRQAVIWAAFFNFIAFLIFNLTVAKTIGSGLIDTDIVDSVLIFSALIGAIFWNLVTWYYGIPSSSSHALIGGLAGAALAKVGISALKPLGFLKVAAGIFISPLAGLLLGFFLTTVIRNLTQQQNEQILQKTFQGFQLISSAFLSLTHGGNDAQKTMGIIAVLLFSSSWLGDTFYVPFWVVVSCHLVISLGTLAGGWRIIHTMGTKITELNPLRGCAAETGAAIMIFMATEYGIPVSTTHTVTGAIAGTGVSRNLEHLHLPILKRIFFSWLLTIPGAGIVAGIMMLFLNAHSI</sequence>
<comment type="subcellular location">
    <subcellularLocation>
        <location evidence="1">Membrane</location>
        <topology evidence="1">Multi-pass membrane protein</topology>
    </subcellularLocation>
</comment>
<keyword evidence="8" id="KW-1185">Reference proteome</keyword>
<organism evidence="7 8">
    <name type="scientific">Legionella beliardensis</name>
    <dbReference type="NCBI Taxonomy" id="91822"/>
    <lineage>
        <taxon>Bacteria</taxon>
        <taxon>Pseudomonadati</taxon>
        <taxon>Pseudomonadota</taxon>
        <taxon>Gammaproteobacteria</taxon>
        <taxon>Legionellales</taxon>
        <taxon>Legionellaceae</taxon>
        <taxon>Legionella</taxon>
    </lineage>
</organism>
<feature type="transmembrane region" description="Helical" evidence="6">
    <location>
        <begin position="307"/>
        <end position="328"/>
    </location>
</feature>
<feature type="transmembrane region" description="Helical" evidence="6">
    <location>
        <begin position="77"/>
        <end position="100"/>
    </location>
</feature>
<feature type="transmembrane region" description="Helical" evidence="6">
    <location>
        <begin position="131"/>
        <end position="153"/>
    </location>
</feature>
<evidence type="ECO:0000256" key="3">
    <source>
        <dbReference type="ARBA" id="ARBA00022692"/>
    </source>
</evidence>
<dbReference type="InterPro" id="IPR001204">
    <property type="entry name" value="Phos_transporter"/>
</dbReference>
<evidence type="ECO:0000313" key="8">
    <source>
        <dbReference type="Proteomes" id="UP000254968"/>
    </source>
</evidence>
<keyword evidence="4 6" id="KW-1133">Transmembrane helix</keyword>
<dbReference type="GO" id="GO:0005315">
    <property type="term" value="F:phosphate transmembrane transporter activity"/>
    <property type="evidence" value="ECO:0007669"/>
    <property type="project" value="InterPro"/>
</dbReference>
<dbReference type="GO" id="GO:0035435">
    <property type="term" value="P:phosphate ion transmembrane transport"/>
    <property type="evidence" value="ECO:0007669"/>
    <property type="project" value="TreeGrafter"/>
</dbReference>
<dbReference type="AlphaFoldDB" id="A0A378I660"/>
<evidence type="ECO:0000256" key="6">
    <source>
        <dbReference type="SAM" id="Phobius"/>
    </source>
</evidence>